<dbReference type="Pfam" id="PF04488">
    <property type="entry name" value="Gly_transf_sug"/>
    <property type="match status" value="1"/>
</dbReference>
<evidence type="ECO:0000313" key="1">
    <source>
        <dbReference type="EMBL" id="ATZ50447.1"/>
    </source>
</evidence>
<evidence type="ECO:0000313" key="2">
    <source>
        <dbReference type="Proteomes" id="UP000001798"/>
    </source>
</evidence>
<accession>A0A384JJ73</accession>
<dbReference type="GO" id="GO:0006487">
    <property type="term" value="P:protein N-linked glycosylation"/>
    <property type="evidence" value="ECO:0007669"/>
    <property type="project" value="TreeGrafter"/>
</dbReference>
<proteinExistence type="predicted"/>
<keyword evidence="2" id="KW-1185">Reference proteome</keyword>
<dbReference type="Proteomes" id="UP000001798">
    <property type="component" value="Chromosome 5"/>
</dbReference>
<dbReference type="GO" id="GO:0000009">
    <property type="term" value="F:alpha-1,6-mannosyltransferase activity"/>
    <property type="evidence" value="ECO:0007669"/>
    <property type="project" value="InterPro"/>
</dbReference>
<dbReference type="GO" id="GO:0000136">
    <property type="term" value="C:mannan polymerase complex"/>
    <property type="evidence" value="ECO:0007669"/>
    <property type="project" value="TreeGrafter"/>
</dbReference>
<dbReference type="InterPro" id="IPR007577">
    <property type="entry name" value="GlycoTrfase_DXD_sugar-bd_CS"/>
</dbReference>
<reference evidence="1 2" key="3">
    <citation type="journal article" date="2017" name="Mol. Plant Pathol.">
        <title>A gapless genome sequence of the fungus Botrytis cinerea.</title>
        <authorList>
            <person name="Van Kan J.A."/>
            <person name="Stassen J.H."/>
            <person name="Mosbach A."/>
            <person name="Van Der Lee T.A."/>
            <person name="Faino L."/>
            <person name="Farmer A.D."/>
            <person name="Papasotiriou D.G."/>
            <person name="Zhou S."/>
            <person name="Seidl M.F."/>
            <person name="Cottam E."/>
            <person name="Edel D."/>
            <person name="Hahn M."/>
            <person name="Schwartz D.C."/>
            <person name="Dietrich R.A."/>
            <person name="Widdison S."/>
            <person name="Scalliet G."/>
        </authorList>
    </citation>
    <scope>NUCLEOTIDE SEQUENCE [LARGE SCALE GENOMIC DNA]</scope>
    <source>
        <strain evidence="1 2">B05.10</strain>
    </source>
</reference>
<dbReference type="VEuPathDB" id="FungiDB:Bcin05g07980"/>
<dbReference type="GeneID" id="5425981"/>
<dbReference type="InterPro" id="IPR039367">
    <property type="entry name" value="Och1-like"/>
</dbReference>
<organism evidence="1 2">
    <name type="scientific">Botryotinia fuckeliana (strain B05.10)</name>
    <name type="common">Noble rot fungus</name>
    <name type="synonym">Botrytis cinerea</name>
    <dbReference type="NCBI Taxonomy" id="332648"/>
    <lineage>
        <taxon>Eukaryota</taxon>
        <taxon>Fungi</taxon>
        <taxon>Dikarya</taxon>
        <taxon>Ascomycota</taxon>
        <taxon>Pezizomycotina</taxon>
        <taxon>Leotiomycetes</taxon>
        <taxon>Helotiales</taxon>
        <taxon>Sclerotiniaceae</taxon>
        <taxon>Botrytis</taxon>
    </lineage>
</organism>
<dbReference type="KEGG" id="bfu:BCIN_05g07980"/>
<protein>
    <recommendedName>
        <fullName evidence="3">Glycosyltransferase family 32 protein</fullName>
    </recommendedName>
</protein>
<dbReference type="AlphaFoldDB" id="A0A384JJ73"/>
<reference evidence="1 2" key="2">
    <citation type="journal article" date="2012" name="Eukaryot. Cell">
        <title>Genome update of Botrytis cinerea strains B05.10 and T4.</title>
        <authorList>
            <person name="Staats M."/>
            <person name="van Kan J.A."/>
        </authorList>
    </citation>
    <scope>NUCLEOTIDE SEQUENCE [LARGE SCALE GENOMIC DNA]</scope>
    <source>
        <strain evidence="1 2">B05.10</strain>
    </source>
</reference>
<dbReference type="OrthoDB" id="409543at2759"/>
<evidence type="ECO:0008006" key="3">
    <source>
        <dbReference type="Google" id="ProtNLM"/>
    </source>
</evidence>
<reference evidence="1 2" key="1">
    <citation type="journal article" date="2011" name="PLoS Genet.">
        <title>Genomic analysis of the necrotrophic fungal pathogens Sclerotinia sclerotiorum and Botrytis cinerea.</title>
        <authorList>
            <person name="Amselem J."/>
            <person name="Cuomo C.A."/>
            <person name="van Kan J.A."/>
            <person name="Viaud M."/>
            <person name="Benito E.P."/>
            <person name="Couloux A."/>
            <person name="Coutinho P.M."/>
            <person name="de Vries R.P."/>
            <person name="Dyer P.S."/>
            <person name="Fillinger S."/>
            <person name="Fournier E."/>
            <person name="Gout L."/>
            <person name="Hahn M."/>
            <person name="Kohn L."/>
            <person name="Lapalu N."/>
            <person name="Plummer K.M."/>
            <person name="Pradier J.M."/>
            <person name="Quevillon E."/>
            <person name="Sharon A."/>
            <person name="Simon A."/>
            <person name="ten Have A."/>
            <person name="Tudzynski B."/>
            <person name="Tudzynski P."/>
            <person name="Wincker P."/>
            <person name="Andrew M."/>
            <person name="Anthouard V."/>
            <person name="Beever R.E."/>
            <person name="Beffa R."/>
            <person name="Benoit I."/>
            <person name="Bouzid O."/>
            <person name="Brault B."/>
            <person name="Chen Z."/>
            <person name="Choquer M."/>
            <person name="Collemare J."/>
            <person name="Cotton P."/>
            <person name="Danchin E.G."/>
            <person name="Da Silva C."/>
            <person name="Gautier A."/>
            <person name="Giraud C."/>
            <person name="Giraud T."/>
            <person name="Gonzalez C."/>
            <person name="Grossetete S."/>
            <person name="Guldener U."/>
            <person name="Henrissat B."/>
            <person name="Howlett B.J."/>
            <person name="Kodira C."/>
            <person name="Kretschmer M."/>
            <person name="Lappartient A."/>
            <person name="Leroch M."/>
            <person name="Levis C."/>
            <person name="Mauceli E."/>
            <person name="Neuveglise C."/>
            <person name="Oeser B."/>
            <person name="Pearson M."/>
            <person name="Poulain J."/>
            <person name="Poussereau N."/>
            <person name="Quesneville H."/>
            <person name="Rascle C."/>
            <person name="Schumacher J."/>
            <person name="Segurens B."/>
            <person name="Sexton A."/>
            <person name="Silva E."/>
            <person name="Sirven C."/>
            <person name="Soanes D.M."/>
            <person name="Talbot N.J."/>
            <person name="Templeton M."/>
            <person name="Yandava C."/>
            <person name="Yarden O."/>
            <person name="Zeng Q."/>
            <person name="Rollins J.A."/>
            <person name="Lebrun M.H."/>
            <person name="Dickman M."/>
        </authorList>
    </citation>
    <scope>NUCLEOTIDE SEQUENCE [LARGE SCALE GENOMIC DNA]</scope>
    <source>
        <strain evidence="1 2">B05.10</strain>
    </source>
</reference>
<dbReference type="PANTHER" id="PTHR31834">
    <property type="entry name" value="INITIATION-SPECIFIC ALPHA-1,6-MANNOSYLTRANSFERASE"/>
    <property type="match status" value="1"/>
</dbReference>
<dbReference type="EMBL" id="CP009809">
    <property type="protein sequence ID" value="ATZ50447.1"/>
    <property type="molecule type" value="Genomic_DNA"/>
</dbReference>
<dbReference type="RefSeq" id="XP_001545528.2">
    <property type="nucleotide sequence ID" value="XM_001545478.2"/>
</dbReference>
<dbReference type="PANTHER" id="PTHR31834:SF9">
    <property type="entry name" value="INITIATION-SPECIFIC ALPHA-1,6-MANNOSYLTRANSFERASE"/>
    <property type="match status" value="1"/>
</dbReference>
<name>A0A384JJ73_BOTFB</name>
<gene>
    <name evidence="1" type="ORF">BCIN_05g07980</name>
</gene>
<sequence>MSHLPHPRRFRTLLYAICLLFLFTFLFRSRFPPKSPERPPNEHLDTPIYEHASPYRLHANRTQEASLEKQLIEIEESVTSSLLELEQDIRAPKKIWQITTAAEAPHWKGWTQEWASKNPKWEIKQFTTSPGPDILPYFRSIPSIAQTLSTHPELEVDLFRWLILWYRGGFYLEPDIWPRMGIQECFDMDSIEHPSLSLPRQYPNSTGRYVEQRERSSPISLVLGIDIDEPYMASHIREKWGWSRTFSFATYAMWAPGRFDPLLRKAIVRCVSHSSMTSLFGENVDSKESGEVCGGAMLTDIVLEMLSENLKEVHKVRDMDAGLERRVTWKKFRSMRSPYWFSAKDFNDANVVEENLRGLGILPINVWGSGQRHSGSGTFSHEDACTNHVYGRRPPVSLWQKVFG</sequence>